<evidence type="ECO:0000313" key="3">
    <source>
        <dbReference type="Proteomes" id="UP000275846"/>
    </source>
</evidence>
<protein>
    <submittedName>
        <fullName evidence="4">Expressed conserved protein</fullName>
    </submittedName>
</protein>
<reference evidence="4" key="1">
    <citation type="submission" date="2016-06" db="UniProtKB">
        <authorList>
            <consortium name="WormBaseParasite"/>
        </authorList>
    </citation>
    <scope>IDENTIFICATION</scope>
</reference>
<feature type="compositionally biased region" description="Basic and acidic residues" evidence="1">
    <location>
        <begin position="23"/>
        <end position="38"/>
    </location>
</feature>
<name>A0A183TMN7_SCHSO</name>
<gene>
    <name evidence="2" type="ORF">SSLN_LOCUS17736</name>
</gene>
<feature type="region of interest" description="Disordered" evidence="1">
    <location>
        <begin position="1"/>
        <end position="170"/>
    </location>
</feature>
<proteinExistence type="predicted"/>
<feature type="compositionally biased region" description="Basic residues" evidence="1">
    <location>
        <begin position="39"/>
        <end position="51"/>
    </location>
</feature>
<reference evidence="2 3" key="2">
    <citation type="submission" date="2018-11" db="EMBL/GenBank/DDBJ databases">
        <authorList>
            <consortium name="Pathogen Informatics"/>
        </authorList>
    </citation>
    <scope>NUCLEOTIDE SEQUENCE [LARGE SCALE GENOMIC DNA]</scope>
    <source>
        <strain evidence="2 3">NST_G2</strain>
    </source>
</reference>
<organism evidence="4">
    <name type="scientific">Schistocephalus solidus</name>
    <name type="common">Tapeworm</name>
    <dbReference type="NCBI Taxonomy" id="70667"/>
    <lineage>
        <taxon>Eukaryota</taxon>
        <taxon>Metazoa</taxon>
        <taxon>Spiralia</taxon>
        <taxon>Lophotrochozoa</taxon>
        <taxon>Platyhelminthes</taxon>
        <taxon>Cestoda</taxon>
        <taxon>Eucestoda</taxon>
        <taxon>Diphyllobothriidea</taxon>
        <taxon>Diphyllobothriidae</taxon>
        <taxon>Schistocephalus</taxon>
    </lineage>
</organism>
<keyword evidence="3" id="KW-1185">Reference proteome</keyword>
<dbReference type="AlphaFoldDB" id="A0A183TMN7"/>
<evidence type="ECO:0000313" key="4">
    <source>
        <dbReference type="WBParaSite" id="SSLN_0001841001-mRNA-1"/>
    </source>
</evidence>
<evidence type="ECO:0000256" key="1">
    <source>
        <dbReference type="SAM" id="MobiDB-lite"/>
    </source>
</evidence>
<dbReference type="EMBL" id="UYSU01043006">
    <property type="protein sequence ID" value="VDM04122.1"/>
    <property type="molecule type" value="Genomic_DNA"/>
</dbReference>
<sequence length="203" mass="21940">MAESDESNHNELLSLDGSDADNDSWHGDYDNGWDDAHRVPNHRRSVKRHPKSLSGPKASHQPDSSGGTPQAFKKPRMNSSMPSVSRDYYPTATSLTARAGDDFCEEPPLIYSSARSKPSAHPPMSDVPIEFRPQPSAAVSAPSLQTKSRQSDLVGARPLSKMTGHSPKTATILTSPSAVHVSSGNSAARLFIQKPGFLGQRMH</sequence>
<accession>A0A183TMN7</accession>
<evidence type="ECO:0000313" key="2">
    <source>
        <dbReference type="EMBL" id="VDM04122.1"/>
    </source>
</evidence>
<dbReference type="OrthoDB" id="6267536at2759"/>
<dbReference type="Proteomes" id="UP000275846">
    <property type="component" value="Unassembled WGS sequence"/>
</dbReference>
<dbReference type="WBParaSite" id="SSLN_0001841001-mRNA-1">
    <property type="protein sequence ID" value="SSLN_0001841001-mRNA-1"/>
    <property type="gene ID" value="SSLN_0001841001"/>
</dbReference>